<comment type="subcellular location">
    <subcellularLocation>
        <location evidence="2">Cell membrane</location>
        <topology evidence="2">Multi-pass membrane protein</topology>
    </subcellularLocation>
</comment>
<comment type="similarity">
    <text evidence="3">Belongs to the riboflavin transporter family.</text>
</comment>
<feature type="transmembrane region" description="Helical" evidence="10">
    <location>
        <begin position="381"/>
        <end position="402"/>
    </location>
</feature>
<evidence type="ECO:0000256" key="7">
    <source>
        <dbReference type="ARBA" id="ARBA00022989"/>
    </source>
</evidence>
<feature type="region of interest" description="Disordered" evidence="9">
    <location>
        <begin position="484"/>
        <end position="624"/>
    </location>
</feature>
<feature type="transmembrane region" description="Helical" evidence="10">
    <location>
        <begin position="76"/>
        <end position="95"/>
    </location>
</feature>
<dbReference type="PANTHER" id="PTHR12929">
    <property type="entry name" value="SOLUTE CARRIER FAMILY 52"/>
    <property type="match status" value="1"/>
</dbReference>
<evidence type="ECO:0000313" key="11">
    <source>
        <dbReference type="EMBL" id="KAJ6222664.1"/>
    </source>
</evidence>
<dbReference type="Pfam" id="PF06237">
    <property type="entry name" value="SLC52_ribofla_tr"/>
    <property type="match status" value="1"/>
</dbReference>
<evidence type="ECO:0000256" key="1">
    <source>
        <dbReference type="ARBA" id="ARBA00000215"/>
    </source>
</evidence>
<dbReference type="PANTHER" id="PTHR12929:SF10">
    <property type="entry name" value="RIBOFLAVIN TRANSPORTER"/>
    <property type="match status" value="1"/>
</dbReference>
<keyword evidence="6 10" id="KW-0812">Transmembrane</keyword>
<feature type="transmembrane region" description="Helical" evidence="10">
    <location>
        <begin position="142"/>
        <end position="163"/>
    </location>
</feature>
<comment type="catalytic activity">
    <reaction evidence="1">
        <text>riboflavin(in) = riboflavin(out)</text>
        <dbReference type="Rhea" id="RHEA:35015"/>
        <dbReference type="ChEBI" id="CHEBI:57986"/>
    </reaction>
</comment>
<feature type="compositionally biased region" description="Gly residues" evidence="9">
    <location>
        <begin position="603"/>
        <end position="620"/>
    </location>
</feature>
<feature type="compositionally biased region" description="Low complexity" evidence="9">
    <location>
        <begin position="499"/>
        <end position="517"/>
    </location>
</feature>
<feature type="transmembrane region" description="Helical" evidence="10">
    <location>
        <begin position="347"/>
        <end position="369"/>
    </location>
</feature>
<name>A0A9Q0MC04_BLOTA</name>
<sequence>MQRKNAIISLMALLFGTGSWIAITGMWLEMPLLIQRLPEGWRLPSQVNIVIQLANIGPIIYWYAQSKRMLNDISATHIQMIIGIISCIILINAWNYTMNLFGDKHSIILFVATFGLALVDCTSSVTFLPFMARFDPSYMTPYLVGEGLSGFFPSIVAMIQGVGEDHQECADRFNSNNTMKDSKLSMKPIEPRFSIEAFFLSLFITISISYAGFFVLKYLPVCRKEMKRIKQLGIIFKNVTNDCSVVYHGESYSISFNGNNIDNNNINEGSLSKNFDNRKHLKKIYYYLLFLMCWNCFTTFGFFPSIQPYSALPYGVNILHYVVIVSGLAYPAGCFLGMWIEDKSLRMMNVLTIIGSLIGLYIMVCAIMSPKPPLVDTQFGGIVIIIAWISFVGVLSYTKTMITVWICEYATQTGMFWVGMNTQLGAALGAGFIFILINYTQLFNESMAGRGTSIGTGNHPPPQLGGVASSVGVGVGVGVGGGRGYSRGGGYPGPGRGVPRGPSNYSFYSGRGRVVRGAGRRGWGRGMRRGGSRGRSRGRSFRGRSFRGRSRGGRSFRGRSRGGRSFRGRSRGGRSFRGRYFRGRSRGGRGRFSRGRRGRGRSFRGGFGVRRGGRSRGGSGMSRFHSSVSMGPGAFSQMSMQPSASGMSISMSARRGGRMSGRGRGRGRGGLRRRNRRRKQMRLKRNPKFASIRRFRRTILKEIIKCESHPLNNTVNHALLDQAVQAHLKKLANEAAKEEYQVKFLKKPDAADSMRLRDRAIADERSGRFWRRAATKFGRLRCKLMPKTPEEMAAFARQAFNSTNVRYRSEWLRYEAPHCMSGGQDVQMYVFRVAKQVVKQRRNQLIRTIRMMRSGGRRGPRGGGPGQQTPPPSPMHNAQNSPSPSTSAGSPASSSSSASSSASSPGAGRKVSRRKKRRDVNLRFRRGIKEFESALFDEAYVLYAGKINVRYLIGTYKRMKKLLMSVGDANVQPWKLVSPAEAEKIRQANEMKRTHGKTGKPHTPGGGGAMDGEINAVTNVLMKVHLPTDLAGTPTRSTFCGACDRYLGSAYQPCELCSRVVFCNLRCFRMGLMTNHKKPACQSYTWTRGLGKESSLIYQLVNRCDAVNNFSVLFEINNQGMAILKNRWLDAKYQAEEGWRHLQLLLLFDKLGTEAYPNPFRNVPASGRKVNASILMEATLLANMIGNNFGAQVHSGKFVEILYQLICFLKCYPPACSKISAMRRGRARFGKKGFGFALGAFGGLFLHRCQGNVRRRLNLRKGRIEYVATKDIAAQEPLYLTWGLSLQKLMWLGVDQSCPDAANCRLCAKLKTKRERIAALRANRMSRKGRNHSMSGGSINGIKIEFSGIKGHDVVQIEDELTTTTVVPIRHQNVSPPQNTSVSPPELLPITPKLLPTTPELLPITPETDSSPGRFFRCSNVK</sequence>
<evidence type="ECO:0000256" key="3">
    <source>
        <dbReference type="ARBA" id="ARBA00006366"/>
    </source>
</evidence>
<dbReference type="GO" id="GO:0032217">
    <property type="term" value="F:riboflavin transmembrane transporter activity"/>
    <property type="evidence" value="ECO:0007669"/>
    <property type="project" value="InterPro"/>
</dbReference>
<dbReference type="Proteomes" id="UP001142055">
    <property type="component" value="Chromosome 1"/>
</dbReference>
<comment type="caution">
    <text evidence="11">The sequence shown here is derived from an EMBL/GenBank/DDBJ whole genome shotgun (WGS) entry which is preliminary data.</text>
</comment>
<dbReference type="GO" id="GO:0005886">
    <property type="term" value="C:plasma membrane"/>
    <property type="evidence" value="ECO:0007669"/>
    <property type="project" value="UniProtKB-SubCell"/>
</dbReference>
<evidence type="ECO:0000256" key="2">
    <source>
        <dbReference type="ARBA" id="ARBA00004651"/>
    </source>
</evidence>
<feature type="transmembrane region" description="Helical" evidence="10">
    <location>
        <begin position="414"/>
        <end position="437"/>
    </location>
</feature>
<keyword evidence="7 10" id="KW-1133">Transmembrane helix</keyword>
<dbReference type="EMBL" id="JAPWDV010000001">
    <property type="protein sequence ID" value="KAJ6222664.1"/>
    <property type="molecule type" value="Genomic_DNA"/>
</dbReference>
<feature type="transmembrane region" description="Helical" evidence="10">
    <location>
        <begin position="318"/>
        <end position="340"/>
    </location>
</feature>
<evidence type="ECO:0000256" key="9">
    <source>
        <dbReference type="SAM" id="MobiDB-lite"/>
    </source>
</evidence>
<dbReference type="InterPro" id="IPR009357">
    <property type="entry name" value="Riboflavin_transptr"/>
</dbReference>
<feature type="compositionally biased region" description="Gly residues" evidence="9">
    <location>
        <begin position="484"/>
        <end position="498"/>
    </location>
</feature>
<feature type="transmembrane region" description="Helical" evidence="10">
    <location>
        <begin position="197"/>
        <end position="219"/>
    </location>
</feature>
<evidence type="ECO:0000256" key="4">
    <source>
        <dbReference type="ARBA" id="ARBA00022448"/>
    </source>
</evidence>
<keyword evidence="8 10" id="KW-0472">Membrane</keyword>
<proteinExistence type="inferred from homology"/>
<dbReference type="InterPro" id="IPR046341">
    <property type="entry name" value="SET_dom_sf"/>
</dbReference>
<dbReference type="SUPFAM" id="SSF82199">
    <property type="entry name" value="SET domain"/>
    <property type="match status" value="1"/>
</dbReference>
<feature type="transmembrane region" description="Helical" evidence="10">
    <location>
        <begin position="107"/>
        <end position="130"/>
    </location>
</feature>
<reference evidence="11" key="1">
    <citation type="submission" date="2022-12" db="EMBL/GenBank/DDBJ databases">
        <title>Genome assemblies of Blomia tropicalis.</title>
        <authorList>
            <person name="Cui Y."/>
        </authorList>
    </citation>
    <scope>NUCLEOTIDE SEQUENCE</scope>
    <source>
        <tissue evidence="11">Adult mites</tissue>
    </source>
</reference>
<feature type="transmembrane region" description="Helical" evidence="10">
    <location>
        <begin position="7"/>
        <end position="27"/>
    </location>
</feature>
<feature type="compositionally biased region" description="Basic residues" evidence="9">
    <location>
        <begin position="518"/>
        <end position="602"/>
    </location>
</feature>
<keyword evidence="12" id="KW-1185">Reference proteome</keyword>
<evidence type="ECO:0000256" key="8">
    <source>
        <dbReference type="ARBA" id="ARBA00023136"/>
    </source>
</evidence>
<feature type="transmembrane region" description="Helical" evidence="10">
    <location>
        <begin position="284"/>
        <end position="306"/>
    </location>
</feature>
<accession>A0A9Q0MC04</accession>
<feature type="compositionally biased region" description="Basic residues" evidence="9">
    <location>
        <begin position="655"/>
        <end position="681"/>
    </location>
</feature>
<keyword evidence="4" id="KW-0813">Transport</keyword>
<protein>
    <submittedName>
        <fullName evidence="11">Uncharacterized protein</fullName>
    </submittedName>
</protein>
<evidence type="ECO:0000256" key="10">
    <source>
        <dbReference type="SAM" id="Phobius"/>
    </source>
</evidence>
<feature type="transmembrane region" description="Helical" evidence="10">
    <location>
        <begin position="47"/>
        <end position="64"/>
    </location>
</feature>
<feature type="compositionally biased region" description="Low complexity" evidence="9">
    <location>
        <begin position="881"/>
        <end position="909"/>
    </location>
</feature>
<gene>
    <name evidence="11" type="ORF">RDWZM_001209</name>
</gene>
<feature type="region of interest" description="Disordered" evidence="9">
    <location>
        <begin position="647"/>
        <end position="681"/>
    </location>
</feature>
<dbReference type="SUPFAM" id="SSF103473">
    <property type="entry name" value="MFS general substrate transporter"/>
    <property type="match status" value="1"/>
</dbReference>
<keyword evidence="5" id="KW-1003">Cell membrane</keyword>
<evidence type="ECO:0000256" key="5">
    <source>
        <dbReference type="ARBA" id="ARBA00022475"/>
    </source>
</evidence>
<organism evidence="11 12">
    <name type="scientific">Blomia tropicalis</name>
    <name type="common">Mite</name>
    <dbReference type="NCBI Taxonomy" id="40697"/>
    <lineage>
        <taxon>Eukaryota</taxon>
        <taxon>Metazoa</taxon>
        <taxon>Ecdysozoa</taxon>
        <taxon>Arthropoda</taxon>
        <taxon>Chelicerata</taxon>
        <taxon>Arachnida</taxon>
        <taxon>Acari</taxon>
        <taxon>Acariformes</taxon>
        <taxon>Sarcoptiformes</taxon>
        <taxon>Astigmata</taxon>
        <taxon>Glycyphagoidea</taxon>
        <taxon>Echimyopodidae</taxon>
        <taxon>Blomia</taxon>
    </lineage>
</organism>
<dbReference type="InterPro" id="IPR036259">
    <property type="entry name" value="MFS_trans_sf"/>
</dbReference>
<evidence type="ECO:0000256" key="6">
    <source>
        <dbReference type="ARBA" id="ARBA00022692"/>
    </source>
</evidence>
<evidence type="ECO:0000313" key="12">
    <source>
        <dbReference type="Proteomes" id="UP001142055"/>
    </source>
</evidence>
<feature type="region of interest" description="Disordered" evidence="9">
    <location>
        <begin position="846"/>
        <end position="917"/>
    </location>
</feature>